<dbReference type="InParanoid" id="K1QLR1"/>
<gene>
    <name evidence="1" type="ORF">CGI_10022536</name>
</gene>
<accession>K1QLR1</accession>
<name>K1QLR1_MAGGI</name>
<dbReference type="HOGENOM" id="CLU_1195863_0_0_1"/>
<proteinExistence type="predicted"/>
<sequence>MALYGHIRLLSVLLGTFLSFCLPLYECSSPFLRSLGIKVFCLRTGNGQTEVFDEDGNSGCTSIGNGCFLAEPSCEGSDTATSLPETTKPTHVEIVTWNYSTTASTDENTNQTLTYNDYVIYDELFMKLILAGVPIPIIIFCMLCIFYRKVVTGYGSRMLQADVFVVLRFYGDREFVWICIGRVGTNRVMECWRKVYKTCYKQAGYGQKWPPDSRLWESRTWPGLAAVFQTAH</sequence>
<evidence type="ECO:0000313" key="1">
    <source>
        <dbReference type="EMBL" id="EKC34833.1"/>
    </source>
</evidence>
<organism evidence="1">
    <name type="scientific">Magallana gigas</name>
    <name type="common">Pacific oyster</name>
    <name type="synonym">Crassostrea gigas</name>
    <dbReference type="NCBI Taxonomy" id="29159"/>
    <lineage>
        <taxon>Eukaryota</taxon>
        <taxon>Metazoa</taxon>
        <taxon>Spiralia</taxon>
        <taxon>Lophotrochozoa</taxon>
        <taxon>Mollusca</taxon>
        <taxon>Bivalvia</taxon>
        <taxon>Autobranchia</taxon>
        <taxon>Pteriomorphia</taxon>
        <taxon>Ostreida</taxon>
        <taxon>Ostreoidea</taxon>
        <taxon>Ostreidae</taxon>
        <taxon>Magallana</taxon>
    </lineage>
</organism>
<reference evidence="1" key="1">
    <citation type="journal article" date="2012" name="Nature">
        <title>The oyster genome reveals stress adaptation and complexity of shell formation.</title>
        <authorList>
            <person name="Zhang G."/>
            <person name="Fang X."/>
            <person name="Guo X."/>
            <person name="Li L."/>
            <person name="Luo R."/>
            <person name="Xu F."/>
            <person name="Yang P."/>
            <person name="Zhang L."/>
            <person name="Wang X."/>
            <person name="Qi H."/>
            <person name="Xiong Z."/>
            <person name="Que H."/>
            <person name="Xie Y."/>
            <person name="Holland P.W."/>
            <person name="Paps J."/>
            <person name="Zhu Y."/>
            <person name="Wu F."/>
            <person name="Chen Y."/>
            <person name="Wang J."/>
            <person name="Peng C."/>
            <person name="Meng J."/>
            <person name="Yang L."/>
            <person name="Liu J."/>
            <person name="Wen B."/>
            <person name="Zhang N."/>
            <person name="Huang Z."/>
            <person name="Zhu Q."/>
            <person name="Feng Y."/>
            <person name="Mount A."/>
            <person name="Hedgecock D."/>
            <person name="Xu Z."/>
            <person name="Liu Y."/>
            <person name="Domazet-Loso T."/>
            <person name="Du Y."/>
            <person name="Sun X."/>
            <person name="Zhang S."/>
            <person name="Liu B."/>
            <person name="Cheng P."/>
            <person name="Jiang X."/>
            <person name="Li J."/>
            <person name="Fan D."/>
            <person name="Wang W."/>
            <person name="Fu W."/>
            <person name="Wang T."/>
            <person name="Wang B."/>
            <person name="Zhang J."/>
            <person name="Peng Z."/>
            <person name="Li Y."/>
            <person name="Li N."/>
            <person name="Wang J."/>
            <person name="Chen M."/>
            <person name="He Y."/>
            <person name="Tan F."/>
            <person name="Song X."/>
            <person name="Zheng Q."/>
            <person name="Huang R."/>
            <person name="Yang H."/>
            <person name="Du X."/>
            <person name="Chen L."/>
            <person name="Yang M."/>
            <person name="Gaffney P.M."/>
            <person name="Wang S."/>
            <person name="Luo L."/>
            <person name="She Z."/>
            <person name="Ming Y."/>
            <person name="Huang W."/>
            <person name="Zhang S."/>
            <person name="Huang B."/>
            <person name="Zhang Y."/>
            <person name="Qu T."/>
            <person name="Ni P."/>
            <person name="Miao G."/>
            <person name="Wang J."/>
            <person name="Wang Q."/>
            <person name="Steinberg C.E."/>
            <person name="Wang H."/>
            <person name="Li N."/>
            <person name="Qian L."/>
            <person name="Zhang G."/>
            <person name="Li Y."/>
            <person name="Yang H."/>
            <person name="Liu X."/>
            <person name="Wang J."/>
            <person name="Yin Y."/>
            <person name="Wang J."/>
        </authorList>
    </citation>
    <scope>NUCLEOTIDE SEQUENCE [LARGE SCALE GENOMIC DNA]</scope>
    <source>
        <strain evidence="1">05x7-T-G4-1.051#20</strain>
    </source>
</reference>
<dbReference type="AlphaFoldDB" id="K1QLR1"/>
<dbReference type="EMBL" id="JH817216">
    <property type="protein sequence ID" value="EKC34833.1"/>
    <property type="molecule type" value="Genomic_DNA"/>
</dbReference>
<protein>
    <submittedName>
        <fullName evidence="1">Uncharacterized protein</fullName>
    </submittedName>
</protein>